<name>A0ABV0WQM3_9TELE</name>
<feature type="compositionally biased region" description="Basic residues" evidence="1">
    <location>
        <begin position="104"/>
        <end position="119"/>
    </location>
</feature>
<proteinExistence type="predicted"/>
<evidence type="ECO:0000313" key="4">
    <source>
        <dbReference type="Proteomes" id="UP001444071"/>
    </source>
</evidence>
<keyword evidence="2" id="KW-0812">Transmembrane</keyword>
<sequence>MITQFLPVKSICVLMLVSFIANRLGNLKTRKCNTEKYSTLGFSYTSSHGVVPLCRCPVTWESGGRGRRRHGDGNPYTAAATVLPAAAATAAAGVTASTATTTHTHTHAHTHTRAHTHAG</sequence>
<evidence type="ECO:0000256" key="1">
    <source>
        <dbReference type="SAM" id="MobiDB-lite"/>
    </source>
</evidence>
<dbReference type="Proteomes" id="UP001444071">
    <property type="component" value="Unassembled WGS sequence"/>
</dbReference>
<accession>A0ABV0WQM3</accession>
<organism evidence="3 4">
    <name type="scientific">Xenotaenia resolanae</name>
    <dbReference type="NCBI Taxonomy" id="208358"/>
    <lineage>
        <taxon>Eukaryota</taxon>
        <taxon>Metazoa</taxon>
        <taxon>Chordata</taxon>
        <taxon>Craniata</taxon>
        <taxon>Vertebrata</taxon>
        <taxon>Euteleostomi</taxon>
        <taxon>Actinopterygii</taxon>
        <taxon>Neopterygii</taxon>
        <taxon>Teleostei</taxon>
        <taxon>Neoteleostei</taxon>
        <taxon>Acanthomorphata</taxon>
        <taxon>Ovalentaria</taxon>
        <taxon>Atherinomorphae</taxon>
        <taxon>Cyprinodontiformes</taxon>
        <taxon>Goodeidae</taxon>
        <taxon>Xenotaenia</taxon>
    </lineage>
</organism>
<evidence type="ECO:0008006" key="5">
    <source>
        <dbReference type="Google" id="ProtNLM"/>
    </source>
</evidence>
<feature type="transmembrane region" description="Helical" evidence="2">
    <location>
        <begin position="6"/>
        <end position="24"/>
    </location>
</feature>
<evidence type="ECO:0000313" key="3">
    <source>
        <dbReference type="EMBL" id="MEQ2271208.1"/>
    </source>
</evidence>
<keyword evidence="2" id="KW-0472">Membrane</keyword>
<reference evidence="3 4" key="1">
    <citation type="submission" date="2021-06" db="EMBL/GenBank/DDBJ databases">
        <authorList>
            <person name="Palmer J.M."/>
        </authorList>
    </citation>
    <scope>NUCLEOTIDE SEQUENCE [LARGE SCALE GENOMIC DNA]</scope>
    <source>
        <strain evidence="3 4">XR_2019</strain>
        <tissue evidence="3">Muscle</tissue>
    </source>
</reference>
<feature type="region of interest" description="Disordered" evidence="1">
    <location>
        <begin position="96"/>
        <end position="119"/>
    </location>
</feature>
<protein>
    <recommendedName>
        <fullName evidence="5">Secreted protein</fullName>
    </recommendedName>
</protein>
<dbReference type="EMBL" id="JAHRIM010061235">
    <property type="protein sequence ID" value="MEQ2271208.1"/>
    <property type="molecule type" value="Genomic_DNA"/>
</dbReference>
<comment type="caution">
    <text evidence="3">The sequence shown here is derived from an EMBL/GenBank/DDBJ whole genome shotgun (WGS) entry which is preliminary data.</text>
</comment>
<keyword evidence="4" id="KW-1185">Reference proteome</keyword>
<evidence type="ECO:0000256" key="2">
    <source>
        <dbReference type="SAM" id="Phobius"/>
    </source>
</evidence>
<gene>
    <name evidence="3" type="ORF">XENORESO_001158</name>
</gene>
<keyword evidence="2" id="KW-1133">Transmembrane helix</keyword>